<gene>
    <name evidence="3" type="ORF">DACRYDRAFT_24144</name>
</gene>
<feature type="chain" id="PRO_5004067221" evidence="2">
    <location>
        <begin position="19"/>
        <end position="160"/>
    </location>
</feature>
<dbReference type="EMBL" id="JH795871">
    <property type="protein sequence ID" value="EJT99074.1"/>
    <property type="molecule type" value="Genomic_DNA"/>
</dbReference>
<dbReference type="Proteomes" id="UP000030653">
    <property type="component" value="Unassembled WGS sequence"/>
</dbReference>
<feature type="non-terminal residue" evidence="3">
    <location>
        <position position="160"/>
    </location>
</feature>
<name>M5FUB8_DACPD</name>
<dbReference type="HOGENOM" id="CLU_1656288_0_0_1"/>
<dbReference type="AlphaFoldDB" id="M5FUB8"/>
<evidence type="ECO:0000256" key="1">
    <source>
        <dbReference type="SAM" id="MobiDB-lite"/>
    </source>
</evidence>
<proteinExistence type="predicted"/>
<feature type="region of interest" description="Disordered" evidence="1">
    <location>
        <begin position="49"/>
        <end position="69"/>
    </location>
</feature>
<organism evidence="3 4">
    <name type="scientific">Dacryopinax primogenitus (strain DJM 731)</name>
    <name type="common">Brown rot fungus</name>
    <dbReference type="NCBI Taxonomy" id="1858805"/>
    <lineage>
        <taxon>Eukaryota</taxon>
        <taxon>Fungi</taxon>
        <taxon>Dikarya</taxon>
        <taxon>Basidiomycota</taxon>
        <taxon>Agaricomycotina</taxon>
        <taxon>Dacrymycetes</taxon>
        <taxon>Dacrymycetales</taxon>
        <taxon>Dacrymycetaceae</taxon>
        <taxon>Dacryopinax</taxon>
    </lineage>
</organism>
<evidence type="ECO:0000313" key="3">
    <source>
        <dbReference type="EMBL" id="EJT99074.1"/>
    </source>
</evidence>
<dbReference type="GeneID" id="63688629"/>
<feature type="region of interest" description="Disordered" evidence="1">
    <location>
        <begin position="124"/>
        <end position="160"/>
    </location>
</feature>
<reference evidence="3 4" key="1">
    <citation type="journal article" date="2012" name="Science">
        <title>The Paleozoic origin of enzymatic lignin decomposition reconstructed from 31 fungal genomes.</title>
        <authorList>
            <person name="Floudas D."/>
            <person name="Binder M."/>
            <person name="Riley R."/>
            <person name="Barry K."/>
            <person name="Blanchette R.A."/>
            <person name="Henrissat B."/>
            <person name="Martinez A.T."/>
            <person name="Otillar R."/>
            <person name="Spatafora J.W."/>
            <person name="Yadav J.S."/>
            <person name="Aerts A."/>
            <person name="Benoit I."/>
            <person name="Boyd A."/>
            <person name="Carlson A."/>
            <person name="Copeland A."/>
            <person name="Coutinho P.M."/>
            <person name="de Vries R.P."/>
            <person name="Ferreira P."/>
            <person name="Findley K."/>
            <person name="Foster B."/>
            <person name="Gaskell J."/>
            <person name="Glotzer D."/>
            <person name="Gorecki P."/>
            <person name="Heitman J."/>
            <person name="Hesse C."/>
            <person name="Hori C."/>
            <person name="Igarashi K."/>
            <person name="Jurgens J.A."/>
            <person name="Kallen N."/>
            <person name="Kersten P."/>
            <person name="Kohler A."/>
            <person name="Kuees U."/>
            <person name="Kumar T.K.A."/>
            <person name="Kuo A."/>
            <person name="LaButti K."/>
            <person name="Larrondo L.F."/>
            <person name="Lindquist E."/>
            <person name="Ling A."/>
            <person name="Lombard V."/>
            <person name="Lucas S."/>
            <person name="Lundell T."/>
            <person name="Martin R."/>
            <person name="McLaughlin D.J."/>
            <person name="Morgenstern I."/>
            <person name="Morin E."/>
            <person name="Murat C."/>
            <person name="Nagy L.G."/>
            <person name="Nolan M."/>
            <person name="Ohm R.A."/>
            <person name="Patyshakuliyeva A."/>
            <person name="Rokas A."/>
            <person name="Ruiz-Duenas F.J."/>
            <person name="Sabat G."/>
            <person name="Salamov A."/>
            <person name="Samejima M."/>
            <person name="Schmutz J."/>
            <person name="Slot J.C."/>
            <person name="St John F."/>
            <person name="Stenlid J."/>
            <person name="Sun H."/>
            <person name="Sun S."/>
            <person name="Syed K."/>
            <person name="Tsang A."/>
            <person name="Wiebenga A."/>
            <person name="Young D."/>
            <person name="Pisabarro A."/>
            <person name="Eastwood D.C."/>
            <person name="Martin F."/>
            <person name="Cullen D."/>
            <person name="Grigoriev I.V."/>
            <person name="Hibbett D.S."/>
        </authorList>
    </citation>
    <scope>NUCLEOTIDE SEQUENCE [LARGE SCALE GENOMIC DNA]</scope>
    <source>
        <strain evidence="3 4">DJM-731 SS1</strain>
    </source>
</reference>
<sequence>MQITSVVVFVALVAGIAANPLTNDPSGLPTEGGKEIEAMTSELCGAPGGLAGELGQRPSKTISQPSTANRRRAFMEGERFGEQAMKNAFIKGVLFGELEETERLASDRLREIEELEGYRGHRYHGHHHGHHRRHGHHHHGHHGRLGHFRHHHRGGIHRRL</sequence>
<feature type="signal peptide" evidence="2">
    <location>
        <begin position="1"/>
        <end position="18"/>
    </location>
</feature>
<feature type="compositionally biased region" description="Polar residues" evidence="1">
    <location>
        <begin position="58"/>
        <end position="68"/>
    </location>
</feature>
<protein>
    <submittedName>
        <fullName evidence="3">Uncharacterized protein</fullName>
    </submittedName>
</protein>
<dbReference type="RefSeq" id="XP_040625972.1">
    <property type="nucleotide sequence ID" value="XM_040773567.1"/>
</dbReference>
<keyword evidence="2" id="KW-0732">Signal</keyword>
<keyword evidence="4" id="KW-1185">Reference proteome</keyword>
<evidence type="ECO:0000313" key="4">
    <source>
        <dbReference type="Proteomes" id="UP000030653"/>
    </source>
</evidence>
<evidence type="ECO:0000256" key="2">
    <source>
        <dbReference type="SAM" id="SignalP"/>
    </source>
</evidence>
<accession>M5FUB8</accession>